<sequence>MLDRILRVNMTHLTVAGEPLPQEYRYLAGRALTSRMVFDEVAPWAEPLGPYNKLIFACGLLAGTTISCANRLSIGAKSPLTGGIKESNAGGIAAYKMARLGYRAIVVEGIREDDGRYLLVVSKNGGELRRADQLAGKGITEKAALLRQEFGTKAGLVLIGPAGEQRLLTAGIANNDPEGRPTRFSGRGGLGAVMGAKGLVAIVLDDTGCVPAEAARPDELAAKGREFHQLLLNNPQTGEYFPKYGTAAMMEITNAIGGLPTRNFRTGRFAGADNLNGEALYQTIVSRGGEGRPTHACMPGCLVRCSNVYPDREGRELVAPLEYETLGLLGSNLEIGSLDVVAKANRLCNDYGVDTIEIGCAIGVAMEAGVLPFGDEAAFLRLMEEMVNGTYLGRIIASGCVVTAKVFGVRRIPAVKGQGMPAYEPRAIKGTAVTYATSAMGADHTAGNVARANVKHHLKDGQVALSRGAQIKIGMLDALGFCMMIAPALKDSTILAEMVNARFGSTLSAQDLEQLTRQYLQIEKEFNRRAGFTSAHDRLPEHFYDEANPETGTVFDITAEELAELAY</sequence>
<dbReference type="STRING" id="1123285.SAMN05660235_00231"/>
<dbReference type="GO" id="GO:0046872">
    <property type="term" value="F:metal ion binding"/>
    <property type="evidence" value="ECO:0007669"/>
    <property type="project" value="UniProtKB-KW"/>
</dbReference>
<dbReference type="GO" id="GO:0009055">
    <property type="term" value="F:electron transfer activity"/>
    <property type="evidence" value="ECO:0007669"/>
    <property type="project" value="InterPro"/>
</dbReference>
<keyword evidence="3" id="KW-0004">4Fe-4S</keyword>
<dbReference type="PANTHER" id="PTHR30038:SF0">
    <property type="entry name" value="TUNGSTEN-CONTAINING ALDEHYDE FERREDOXIN OXIDOREDUCTASE"/>
    <property type="match status" value="1"/>
</dbReference>
<dbReference type="InterPro" id="IPR013983">
    <property type="entry name" value="Ald_Fedxn_OxRdtase_N"/>
</dbReference>
<dbReference type="AlphaFoldDB" id="A0A1G7HS81"/>
<dbReference type="Proteomes" id="UP000243333">
    <property type="component" value="Unassembled WGS sequence"/>
</dbReference>
<keyword evidence="5" id="KW-0560">Oxidoreductase</keyword>
<dbReference type="InterPro" id="IPR001203">
    <property type="entry name" value="OxRdtase_Ald_Fedxn_C"/>
</dbReference>
<gene>
    <name evidence="10" type="ORF">SAMN05660235_00231</name>
</gene>
<dbReference type="Gene3D" id="1.10.569.10">
    <property type="entry name" value="Aldehyde Ferredoxin Oxidoreductase Protein, subunit A, domain 2"/>
    <property type="match status" value="1"/>
</dbReference>
<evidence type="ECO:0000313" key="10">
    <source>
        <dbReference type="EMBL" id="SDF03196.1"/>
    </source>
</evidence>
<keyword evidence="7" id="KW-0411">Iron-sulfur</keyword>
<dbReference type="GO" id="GO:0051539">
    <property type="term" value="F:4 iron, 4 sulfur cluster binding"/>
    <property type="evidence" value="ECO:0007669"/>
    <property type="project" value="UniProtKB-KW"/>
</dbReference>
<dbReference type="InterPro" id="IPR036021">
    <property type="entry name" value="Tungsten_al_ferr_oxy-like_C"/>
</dbReference>
<comment type="similarity">
    <text evidence="2">Belongs to the AOR/FOR family.</text>
</comment>
<proteinExistence type="inferred from homology"/>
<keyword evidence="4" id="KW-0479">Metal-binding</keyword>
<evidence type="ECO:0000256" key="5">
    <source>
        <dbReference type="ARBA" id="ARBA00023002"/>
    </source>
</evidence>
<protein>
    <submittedName>
        <fullName evidence="10">Aldehyde:ferredoxin oxidoreductase</fullName>
    </submittedName>
</protein>
<evidence type="ECO:0000259" key="9">
    <source>
        <dbReference type="SMART" id="SM00790"/>
    </source>
</evidence>
<evidence type="ECO:0000256" key="1">
    <source>
        <dbReference type="ARBA" id="ARBA00001966"/>
    </source>
</evidence>
<dbReference type="SMART" id="SM00790">
    <property type="entry name" value="AFOR_N"/>
    <property type="match status" value="1"/>
</dbReference>
<accession>A0A1G7HS81</accession>
<keyword evidence="6" id="KW-0408">Iron</keyword>
<comment type="cofactor">
    <cofactor evidence="8">
        <name>tungstopterin</name>
        <dbReference type="ChEBI" id="CHEBI:30402"/>
    </cofactor>
</comment>
<keyword evidence="11" id="KW-1185">Reference proteome</keyword>
<evidence type="ECO:0000256" key="7">
    <source>
        <dbReference type="ARBA" id="ARBA00023014"/>
    </source>
</evidence>
<dbReference type="Pfam" id="PF01314">
    <property type="entry name" value="AFOR_C"/>
    <property type="match status" value="1"/>
</dbReference>
<evidence type="ECO:0000256" key="8">
    <source>
        <dbReference type="ARBA" id="ARBA00049934"/>
    </source>
</evidence>
<dbReference type="OrthoDB" id="9763894at2"/>
<evidence type="ECO:0000256" key="4">
    <source>
        <dbReference type="ARBA" id="ARBA00022723"/>
    </source>
</evidence>
<dbReference type="SUPFAM" id="SSF56228">
    <property type="entry name" value="Aldehyde ferredoxin oxidoreductase, N-terminal domain"/>
    <property type="match status" value="1"/>
</dbReference>
<dbReference type="EMBL" id="FNBU01000001">
    <property type="protein sequence ID" value="SDF03196.1"/>
    <property type="molecule type" value="Genomic_DNA"/>
</dbReference>
<evidence type="ECO:0000256" key="2">
    <source>
        <dbReference type="ARBA" id="ARBA00011032"/>
    </source>
</evidence>
<comment type="cofactor">
    <cofactor evidence="1">
        <name>[4Fe-4S] cluster</name>
        <dbReference type="ChEBI" id="CHEBI:49883"/>
    </cofactor>
</comment>
<organism evidence="10 11">
    <name type="scientific">Sporolituus thermophilus DSM 23256</name>
    <dbReference type="NCBI Taxonomy" id="1123285"/>
    <lineage>
        <taxon>Bacteria</taxon>
        <taxon>Bacillati</taxon>
        <taxon>Bacillota</taxon>
        <taxon>Negativicutes</taxon>
        <taxon>Selenomonadales</taxon>
        <taxon>Sporomusaceae</taxon>
        <taxon>Sporolituus</taxon>
    </lineage>
</organism>
<reference evidence="11" key="1">
    <citation type="submission" date="2016-10" db="EMBL/GenBank/DDBJ databases">
        <authorList>
            <person name="Varghese N."/>
            <person name="Submissions S."/>
        </authorList>
    </citation>
    <scope>NUCLEOTIDE SEQUENCE [LARGE SCALE GENOMIC DNA]</scope>
    <source>
        <strain evidence="11">DSM 23256</strain>
    </source>
</reference>
<dbReference type="InterPro" id="IPR013984">
    <property type="entry name" value="Ald_Fedxn_OxRdtase_dom2"/>
</dbReference>
<dbReference type="GO" id="GO:0016625">
    <property type="term" value="F:oxidoreductase activity, acting on the aldehyde or oxo group of donors, iron-sulfur protein as acceptor"/>
    <property type="evidence" value="ECO:0007669"/>
    <property type="project" value="InterPro"/>
</dbReference>
<name>A0A1G7HS81_9FIRM</name>
<dbReference type="InterPro" id="IPR013985">
    <property type="entry name" value="Ald_Fedxn_OxRdtase_dom3"/>
</dbReference>
<evidence type="ECO:0000256" key="6">
    <source>
        <dbReference type="ARBA" id="ARBA00023004"/>
    </source>
</evidence>
<dbReference type="PANTHER" id="PTHR30038">
    <property type="entry name" value="ALDEHYDE FERREDOXIN OXIDOREDUCTASE"/>
    <property type="match status" value="1"/>
</dbReference>
<dbReference type="InterPro" id="IPR051919">
    <property type="entry name" value="W-dependent_AOR"/>
</dbReference>
<dbReference type="Gene3D" id="3.60.9.10">
    <property type="entry name" value="Aldehyde ferredoxin oxidoreductase, N-terminal domain"/>
    <property type="match status" value="1"/>
</dbReference>
<evidence type="ECO:0000313" key="11">
    <source>
        <dbReference type="Proteomes" id="UP000243333"/>
    </source>
</evidence>
<dbReference type="Pfam" id="PF02730">
    <property type="entry name" value="AFOR_N"/>
    <property type="match status" value="1"/>
</dbReference>
<feature type="domain" description="Aldehyde ferredoxin oxidoreductase N-terminal" evidence="9">
    <location>
        <begin position="1"/>
        <end position="208"/>
    </location>
</feature>
<evidence type="ECO:0000256" key="3">
    <source>
        <dbReference type="ARBA" id="ARBA00022485"/>
    </source>
</evidence>
<dbReference type="InterPro" id="IPR036503">
    <property type="entry name" value="Ald_Fedxn_OxRdtase_N_sf"/>
</dbReference>
<dbReference type="RefSeq" id="WP_093687286.1">
    <property type="nucleotide sequence ID" value="NZ_FNBU01000001.1"/>
</dbReference>
<dbReference type="Gene3D" id="1.10.599.10">
    <property type="entry name" value="Aldehyde Ferredoxin Oxidoreductase Protein, subunit A, domain 3"/>
    <property type="match status" value="1"/>
</dbReference>
<dbReference type="SUPFAM" id="SSF48310">
    <property type="entry name" value="Aldehyde ferredoxin oxidoreductase, C-terminal domains"/>
    <property type="match status" value="1"/>
</dbReference>